<evidence type="ECO:0000313" key="2">
    <source>
        <dbReference type="EMBL" id="MDH7453230.1"/>
    </source>
</evidence>
<dbReference type="Proteomes" id="UP001160550">
    <property type="component" value="Unassembled WGS sequence"/>
</dbReference>
<accession>A0ABT6MS35</accession>
<comment type="caution">
    <text evidence="2">The sequence shown here is derived from an EMBL/GenBank/DDBJ whole genome shotgun (WGS) entry which is preliminary data.</text>
</comment>
<name>A0ABT6MS35_9GAMM</name>
<dbReference type="RefSeq" id="WP_280942440.1">
    <property type="nucleotide sequence ID" value="NZ_JARYGX010000019.1"/>
</dbReference>
<feature type="transmembrane region" description="Helical" evidence="1">
    <location>
        <begin position="111"/>
        <end position="134"/>
    </location>
</feature>
<reference evidence="2" key="1">
    <citation type="journal article" date="2007" name="Int. J. Syst. Evol. Microbiol.">
        <title>Luteimonas composti sp. nov., a moderately thermophilic bacterium isolated from food waste.</title>
        <authorList>
            <person name="Young C.C."/>
            <person name="Kampfer P."/>
            <person name="Chen W.M."/>
            <person name="Yen W.S."/>
            <person name="Arun A.B."/>
            <person name="Lai W.A."/>
            <person name="Shen F.T."/>
            <person name="Rekha P.D."/>
            <person name="Lin K.Y."/>
            <person name="Chou J.H."/>
        </authorList>
    </citation>
    <scope>NUCLEOTIDE SEQUENCE</scope>
    <source>
        <strain evidence="2">CC-YY355</strain>
    </source>
</reference>
<protein>
    <recommendedName>
        <fullName evidence="4">Relaxation protein</fullName>
    </recommendedName>
</protein>
<keyword evidence="1" id="KW-1133">Transmembrane helix</keyword>
<reference evidence="2" key="2">
    <citation type="submission" date="2023-04" db="EMBL/GenBank/DDBJ databases">
        <authorList>
            <person name="Sun J.-Q."/>
        </authorList>
    </citation>
    <scope>NUCLEOTIDE SEQUENCE</scope>
    <source>
        <strain evidence="2">CC-YY355</strain>
    </source>
</reference>
<dbReference type="EMBL" id="JARYGX010000019">
    <property type="protein sequence ID" value="MDH7453230.1"/>
    <property type="molecule type" value="Genomic_DNA"/>
</dbReference>
<sequence>MERAQLEEFVASAALLAAHLTRQCEASVADQRSAADALQRSADAVGKGVLDGHAGLRQQARLAIRQALADEIPAASRALQDSAARLQALVEQLRREQVGAALRMRLLGWKALGALALASVAIVGASGYTAAYNLRRAEQARVRTEVLQALQHVAITSCDGDPCLRLEEGLARWPKNDEYVLVHREGAAAGARASAP</sequence>
<keyword evidence="3" id="KW-1185">Reference proteome</keyword>
<evidence type="ECO:0000256" key="1">
    <source>
        <dbReference type="SAM" id="Phobius"/>
    </source>
</evidence>
<gene>
    <name evidence="2" type="ORF">QF205_09150</name>
</gene>
<organism evidence="2 3">
    <name type="scientific">Luteimonas composti</name>
    <dbReference type="NCBI Taxonomy" id="398257"/>
    <lineage>
        <taxon>Bacteria</taxon>
        <taxon>Pseudomonadati</taxon>
        <taxon>Pseudomonadota</taxon>
        <taxon>Gammaproteobacteria</taxon>
        <taxon>Lysobacterales</taxon>
        <taxon>Lysobacteraceae</taxon>
        <taxon>Luteimonas</taxon>
    </lineage>
</organism>
<evidence type="ECO:0008006" key="4">
    <source>
        <dbReference type="Google" id="ProtNLM"/>
    </source>
</evidence>
<keyword evidence="1" id="KW-0812">Transmembrane</keyword>
<keyword evidence="1" id="KW-0472">Membrane</keyword>
<evidence type="ECO:0000313" key="3">
    <source>
        <dbReference type="Proteomes" id="UP001160550"/>
    </source>
</evidence>
<proteinExistence type="predicted"/>